<keyword evidence="16" id="KW-1185">Reference proteome</keyword>
<evidence type="ECO:0000256" key="4">
    <source>
        <dbReference type="ARBA" id="ARBA00022496"/>
    </source>
</evidence>
<protein>
    <submittedName>
        <fullName evidence="15">TonB-linked outer membrane protein, SusC/RagA family</fullName>
    </submittedName>
</protein>
<dbReference type="InterPro" id="IPR008969">
    <property type="entry name" value="CarboxyPept-like_regulatory"/>
</dbReference>
<dbReference type="Gene3D" id="2.40.170.20">
    <property type="entry name" value="TonB-dependent receptor, beta-barrel domain"/>
    <property type="match status" value="1"/>
</dbReference>
<dbReference type="NCBIfam" id="TIGR04056">
    <property type="entry name" value="OMP_RagA_SusC"/>
    <property type="match status" value="1"/>
</dbReference>
<keyword evidence="6" id="KW-0408">Iron</keyword>
<comment type="similarity">
    <text evidence="10 11">Belongs to the TonB-dependent receptor family.</text>
</comment>
<dbReference type="NCBIfam" id="TIGR04057">
    <property type="entry name" value="SusC_RagA_signa"/>
    <property type="match status" value="1"/>
</dbReference>
<evidence type="ECO:0000256" key="3">
    <source>
        <dbReference type="ARBA" id="ARBA00022452"/>
    </source>
</evidence>
<dbReference type="InterPro" id="IPR036942">
    <property type="entry name" value="Beta-barrel_TonB_sf"/>
</dbReference>
<sequence length="1125" mass="124142">MYLNAYFKGRGILCLLNSSTAKVMQLTAIVLLAACLQVCATARAQKVTISGRNISLKEIFTEIRSQTGYNFIYTNEDLQHVVPVTLDVKNAALREVLDICFARQPLDYAIQEKIIIVKPQAPVLPAAANVTGTVTDAVTGKPLPGVTIQVKGTSTGIATDEKGHYSLSAPDNAVLVFSYLGYIKKEVPLAGQTMVNIMLSPANTGLSEVVVVGYGTQRKEDLSGSVSSINYDQQLQNRAITDVSQALSGLAAGISVSQTSGQPGRDGAVLRIRGVGTLNNSDPLVLIDGIVGSLNNLNPNDVASISILKDAASAAIYGSRAANGVILVTTKRGKKGKTVINYNGSAGVQKATHLFEPVTDYVTYMQLMNRIQKADNPGNTDLFKPATIDAWKNATDRVLYPNTNWMDVIFGQGIITRHNLSVSGGNEKTDYYLSMGYLYNKGIMESTDATKYTLRLNMDHKISDKIKIGANLNSYWNKVNEPFDVTTLLYYSANSVPGVTPTMTKDGVTRYGGRNTDDESPNAINPQQYMDTWFYPQVGQYSFAKLYGEWEIMKDLKWQVNGSAEIYNKESKQYKYSGAVQNLWNFQKDEVTVSNASVPSTLYQRNDNSLALTFYTTLNYDKTFAQDHHVSVLLGASRETSRNAWFSGSVQGFPSNDTWELSAGLSQPIVGGTSSSYALSSYFGRVNYNYKEKYLLEANLRYDGSSRFAAGNRWGIFPSFSGAWRLSRENFFRNAELSFVDDIKIRGSWGKLGNQNIGLYQYMGLYAAGQNYIFGNSLSAGLAPKALPNPDITWESTATTDIGADISLFREHFDITFDWYNRRTGNILVQLPLSSLYGALTPPYQNVAVVQNRGWEAALGYKNTVGSFQYAISSNLSHNTNKVLRFQGNPDVIQSIGNNSIIKQGLPIGALYGYQAQGTFKNQHDIDNWAKQKLSGSNKPGDLKYADVKQDGVINGSDRTYLGSVIPEYTYGLTLQAGYKGISLSVLFQGIAGVKRYYQNLWYTSAVRYGREINSHFLNAWSTDNPNSDIPRLTTDSNSDNTQASSFWVQNGSFLRVKNMQLSYNFPAGWLKKTFIAGIQLYADAQNPFTWTKYNGLDPETGNYTDYQIENPNVRTFSLGINASF</sequence>
<dbReference type="InterPro" id="IPR023997">
    <property type="entry name" value="TonB-dep_OMP_SusC/RagA_CS"/>
</dbReference>
<dbReference type="AlphaFoldDB" id="A0A1T5P8J6"/>
<dbReference type="InterPro" id="IPR012910">
    <property type="entry name" value="Plug_dom"/>
</dbReference>
<keyword evidence="9 10" id="KW-0998">Cell outer membrane</keyword>
<dbReference type="SUPFAM" id="SSF49464">
    <property type="entry name" value="Carboxypeptidase regulatory domain-like"/>
    <property type="match status" value="1"/>
</dbReference>
<dbReference type="SUPFAM" id="SSF56935">
    <property type="entry name" value="Porins"/>
    <property type="match status" value="1"/>
</dbReference>
<keyword evidence="2 10" id="KW-0813">Transport</keyword>
<dbReference type="PROSITE" id="PS52016">
    <property type="entry name" value="TONB_DEPENDENT_REC_3"/>
    <property type="match status" value="1"/>
</dbReference>
<keyword evidence="4" id="KW-0410">Iron transport</keyword>
<evidence type="ECO:0000256" key="6">
    <source>
        <dbReference type="ARBA" id="ARBA00023004"/>
    </source>
</evidence>
<evidence type="ECO:0000313" key="15">
    <source>
        <dbReference type="EMBL" id="SKD08893.1"/>
    </source>
</evidence>
<keyword evidence="4" id="KW-0406">Ion transport</keyword>
<proteinExistence type="inferred from homology"/>
<dbReference type="InterPro" id="IPR023996">
    <property type="entry name" value="TonB-dep_OMP_SusC/RagA"/>
</dbReference>
<dbReference type="STRING" id="393003.SAMN05660461_4770"/>
<keyword evidence="3 10" id="KW-1134">Transmembrane beta strand</keyword>
<accession>A0A1T5P8J6</accession>
<name>A0A1T5P8J6_9BACT</name>
<feature type="domain" description="Secretin/TonB short N-terminal" evidence="13">
    <location>
        <begin position="69"/>
        <end position="120"/>
    </location>
</feature>
<dbReference type="GO" id="GO:0009279">
    <property type="term" value="C:cell outer membrane"/>
    <property type="evidence" value="ECO:0007669"/>
    <property type="project" value="UniProtKB-SubCell"/>
</dbReference>
<dbReference type="Pfam" id="PF07715">
    <property type="entry name" value="Plug"/>
    <property type="match status" value="1"/>
</dbReference>
<keyword evidence="8 10" id="KW-0472">Membrane</keyword>
<evidence type="ECO:0000256" key="2">
    <source>
        <dbReference type="ARBA" id="ARBA00022448"/>
    </source>
</evidence>
<dbReference type="InterPro" id="IPR011662">
    <property type="entry name" value="Secretin/TonB_short_N"/>
</dbReference>
<dbReference type="Pfam" id="PF00593">
    <property type="entry name" value="TonB_dep_Rec_b-barrel"/>
    <property type="match status" value="1"/>
</dbReference>
<reference evidence="16" key="1">
    <citation type="submission" date="2017-02" db="EMBL/GenBank/DDBJ databases">
        <authorList>
            <person name="Varghese N."/>
            <person name="Submissions S."/>
        </authorList>
    </citation>
    <scope>NUCLEOTIDE SEQUENCE [LARGE SCALE GENOMIC DNA]</scope>
    <source>
        <strain evidence="16">DSM 18108</strain>
    </source>
</reference>
<evidence type="ECO:0000256" key="7">
    <source>
        <dbReference type="ARBA" id="ARBA00023077"/>
    </source>
</evidence>
<evidence type="ECO:0000259" key="13">
    <source>
        <dbReference type="Pfam" id="PF07660"/>
    </source>
</evidence>
<keyword evidence="7 11" id="KW-0798">TonB box</keyword>
<evidence type="ECO:0000259" key="14">
    <source>
        <dbReference type="Pfam" id="PF07715"/>
    </source>
</evidence>
<evidence type="ECO:0000256" key="1">
    <source>
        <dbReference type="ARBA" id="ARBA00004571"/>
    </source>
</evidence>
<dbReference type="Pfam" id="PF07660">
    <property type="entry name" value="STN"/>
    <property type="match status" value="1"/>
</dbReference>
<evidence type="ECO:0000256" key="9">
    <source>
        <dbReference type="ARBA" id="ARBA00023237"/>
    </source>
</evidence>
<dbReference type="Pfam" id="PF13715">
    <property type="entry name" value="CarbopepD_reg_2"/>
    <property type="match status" value="1"/>
</dbReference>
<dbReference type="FunFam" id="2.170.130.10:FF:000003">
    <property type="entry name" value="SusC/RagA family TonB-linked outer membrane protein"/>
    <property type="match status" value="1"/>
</dbReference>
<evidence type="ECO:0000256" key="8">
    <source>
        <dbReference type="ARBA" id="ARBA00023136"/>
    </source>
</evidence>
<evidence type="ECO:0000256" key="10">
    <source>
        <dbReference type="PROSITE-ProRule" id="PRU01360"/>
    </source>
</evidence>
<evidence type="ECO:0000256" key="5">
    <source>
        <dbReference type="ARBA" id="ARBA00022692"/>
    </source>
</evidence>
<comment type="subcellular location">
    <subcellularLocation>
        <location evidence="1 10">Cell outer membrane</location>
        <topology evidence="1 10">Multi-pass membrane protein</topology>
    </subcellularLocation>
</comment>
<evidence type="ECO:0000313" key="16">
    <source>
        <dbReference type="Proteomes" id="UP000190166"/>
    </source>
</evidence>
<dbReference type="InterPro" id="IPR037066">
    <property type="entry name" value="Plug_dom_sf"/>
</dbReference>
<dbReference type="EMBL" id="FUZZ01000004">
    <property type="protein sequence ID" value="SKD08893.1"/>
    <property type="molecule type" value="Genomic_DNA"/>
</dbReference>
<evidence type="ECO:0000256" key="11">
    <source>
        <dbReference type="RuleBase" id="RU003357"/>
    </source>
</evidence>
<organism evidence="15 16">
    <name type="scientific">Chitinophaga ginsengisegetis</name>
    <dbReference type="NCBI Taxonomy" id="393003"/>
    <lineage>
        <taxon>Bacteria</taxon>
        <taxon>Pseudomonadati</taxon>
        <taxon>Bacteroidota</taxon>
        <taxon>Chitinophagia</taxon>
        <taxon>Chitinophagales</taxon>
        <taxon>Chitinophagaceae</taxon>
        <taxon>Chitinophaga</taxon>
    </lineage>
</organism>
<dbReference type="Gene3D" id="2.60.40.1120">
    <property type="entry name" value="Carboxypeptidase-like, regulatory domain"/>
    <property type="match status" value="1"/>
</dbReference>
<feature type="domain" description="TonB-dependent receptor plug" evidence="14">
    <location>
        <begin position="219"/>
        <end position="325"/>
    </location>
</feature>
<dbReference type="GO" id="GO:0006826">
    <property type="term" value="P:iron ion transport"/>
    <property type="evidence" value="ECO:0007669"/>
    <property type="project" value="UniProtKB-KW"/>
</dbReference>
<feature type="domain" description="TonB-dependent receptor-like beta-barrel" evidence="12">
    <location>
        <begin position="510"/>
        <end position="1087"/>
    </location>
</feature>
<dbReference type="Gene3D" id="2.170.130.10">
    <property type="entry name" value="TonB-dependent receptor, plug domain"/>
    <property type="match status" value="1"/>
</dbReference>
<evidence type="ECO:0000259" key="12">
    <source>
        <dbReference type="Pfam" id="PF00593"/>
    </source>
</evidence>
<keyword evidence="5 10" id="KW-0812">Transmembrane</keyword>
<dbReference type="InterPro" id="IPR000531">
    <property type="entry name" value="Beta-barrel_TonB"/>
</dbReference>
<gene>
    <name evidence="15" type="ORF">SAMN05660461_4770</name>
</gene>
<dbReference type="InterPro" id="IPR039426">
    <property type="entry name" value="TonB-dep_rcpt-like"/>
</dbReference>
<dbReference type="Proteomes" id="UP000190166">
    <property type="component" value="Unassembled WGS sequence"/>
</dbReference>